<evidence type="ECO:0000313" key="1">
    <source>
        <dbReference type="EMBL" id="QHU26213.1"/>
    </source>
</evidence>
<dbReference type="EMBL" id="MN740437">
    <property type="protein sequence ID" value="QHU26213.1"/>
    <property type="molecule type" value="Genomic_DNA"/>
</dbReference>
<protein>
    <submittedName>
        <fullName evidence="1">Uncharacterized protein</fullName>
    </submittedName>
</protein>
<name>A0A6C0L6J7_9ZZZZ</name>
<proteinExistence type="predicted"/>
<dbReference type="AlphaFoldDB" id="A0A6C0L6J7"/>
<organism evidence="1">
    <name type="scientific">viral metagenome</name>
    <dbReference type="NCBI Taxonomy" id="1070528"/>
    <lineage>
        <taxon>unclassified sequences</taxon>
        <taxon>metagenomes</taxon>
        <taxon>organismal metagenomes</taxon>
    </lineage>
</organism>
<sequence>MSTLASPKIQYLPSGGVISTSMVFSTKDYQNSANATYLHVSTFNSVNTVPYTFKTDRERMLYKVGQLATVPGATGY</sequence>
<accession>A0A6C0L6J7</accession>
<reference evidence="1" key="1">
    <citation type="journal article" date="2020" name="Nature">
        <title>Giant virus diversity and host interactions through global metagenomics.</title>
        <authorList>
            <person name="Schulz F."/>
            <person name="Roux S."/>
            <person name="Paez-Espino D."/>
            <person name="Jungbluth S."/>
            <person name="Walsh D.A."/>
            <person name="Denef V.J."/>
            <person name="McMahon K.D."/>
            <person name="Konstantinidis K.T."/>
            <person name="Eloe-Fadrosh E.A."/>
            <person name="Kyrpides N.C."/>
            <person name="Woyke T."/>
        </authorList>
    </citation>
    <scope>NUCLEOTIDE SEQUENCE</scope>
    <source>
        <strain evidence="1">GVMAG-M-3300027759-16</strain>
    </source>
</reference>